<dbReference type="InterPro" id="IPR036748">
    <property type="entry name" value="MTH938-like_sf"/>
</dbReference>
<organism evidence="1">
    <name type="scientific">Phaeodactylum tricornutum</name>
    <name type="common">Diatom</name>
    <dbReference type="NCBI Taxonomy" id="2850"/>
    <lineage>
        <taxon>Eukaryota</taxon>
        <taxon>Sar</taxon>
        <taxon>Stramenopiles</taxon>
        <taxon>Ochrophyta</taxon>
        <taxon>Bacillariophyta</taxon>
        <taxon>Bacillariophyceae</taxon>
        <taxon>Bacillariophycidae</taxon>
        <taxon>Naviculales</taxon>
        <taxon>Phaeodactylaceae</taxon>
        <taxon>Phaeodactylum</taxon>
    </lineage>
</organism>
<dbReference type="GO" id="GO:0005743">
    <property type="term" value="C:mitochondrial inner membrane"/>
    <property type="evidence" value="ECO:0007669"/>
    <property type="project" value="TreeGrafter"/>
</dbReference>
<dbReference type="Gene3D" id="3.40.1230.10">
    <property type="entry name" value="MTH938-like"/>
    <property type="match status" value="1"/>
</dbReference>
<gene>
    <name evidence="1" type="ORF">PTTT1_LOCUS45237</name>
</gene>
<evidence type="ECO:0000313" key="1">
    <source>
        <dbReference type="EMBL" id="CAG9290578.1"/>
    </source>
</evidence>
<dbReference type="InterPro" id="IPR007523">
    <property type="entry name" value="NDUFAF3/AAMDC"/>
</dbReference>
<protein>
    <recommendedName>
        <fullName evidence="2">NADH dehydrogenase [ubiquinone] 1 alpha subcomplex assembly factor 3</fullName>
    </recommendedName>
</protein>
<dbReference type="OMA" id="IVHMNGS"/>
<accession>A0A8J9SDD7</accession>
<reference evidence="1" key="1">
    <citation type="submission" date="2022-02" db="EMBL/GenBank/DDBJ databases">
        <authorList>
            <person name="Giguere J D."/>
        </authorList>
    </citation>
    <scope>NUCLEOTIDE SEQUENCE</scope>
    <source>
        <strain evidence="1">CCAP 1055/1</strain>
    </source>
</reference>
<dbReference type="PANTHER" id="PTHR21192">
    <property type="entry name" value="NUCLEAR PROTEIN E3-3"/>
    <property type="match status" value="1"/>
</dbReference>
<dbReference type="GO" id="GO:0032981">
    <property type="term" value="P:mitochondrial respiratory chain complex I assembly"/>
    <property type="evidence" value="ECO:0007669"/>
    <property type="project" value="TreeGrafter"/>
</dbReference>
<dbReference type="SUPFAM" id="SSF64076">
    <property type="entry name" value="MTH938-like"/>
    <property type="match status" value="1"/>
</dbReference>
<sequence length="189" mass="20880">MSVLQNVHGARATAAAWRLTRTNGVSGPRRSFSDWNERGHDITYESLTFGERPKIILQGYAPTGFDVLNTVKKIDENEQIESGTVHMNGSIMAFPFGCFLWGVTKPEDVTLESIASVFLHKPSLEYLFIGCNGPIPLPQIDRIKIGLSKKNCVVEKMNISNAIGTFNILNAEDRQVAVALILDKGDETE</sequence>
<name>A0A8J9SDD7_PHATR</name>
<proteinExistence type="predicted"/>
<dbReference type="Pfam" id="PF04430">
    <property type="entry name" value="DUF498"/>
    <property type="match status" value="1"/>
</dbReference>
<dbReference type="EMBL" id="OU594946">
    <property type="protein sequence ID" value="CAG9290578.1"/>
    <property type="molecule type" value="Genomic_DNA"/>
</dbReference>
<dbReference type="PANTHER" id="PTHR21192:SF2">
    <property type="entry name" value="NADH DEHYDROGENASE [UBIQUINONE] 1 ALPHA SUBCOMPLEX ASSEMBLY FACTOR 3"/>
    <property type="match status" value="1"/>
</dbReference>
<dbReference type="Proteomes" id="UP000836788">
    <property type="component" value="Chromosome 5"/>
</dbReference>
<dbReference type="AlphaFoldDB" id="A0A8J9SDD7"/>
<evidence type="ECO:0008006" key="2">
    <source>
        <dbReference type="Google" id="ProtNLM"/>
    </source>
</evidence>